<dbReference type="GO" id="GO:0016740">
    <property type="term" value="F:transferase activity"/>
    <property type="evidence" value="ECO:0007669"/>
    <property type="project" value="UniProtKB-KW"/>
</dbReference>
<evidence type="ECO:0000256" key="1">
    <source>
        <dbReference type="ARBA" id="ARBA00009320"/>
    </source>
</evidence>
<proteinExistence type="inferred from homology"/>
<dbReference type="Gene3D" id="3.30.470.10">
    <property type="match status" value="1"/>
</dbReference>
<dbReference type="InterPro" id="IPR043132">
    <property type="entry name" value="BCAT-like_C"/>
</dbReference>
<dbReference type="Gene3D" id="3.20.10.10">
    <property type="entry name" value="D-amino Acid Aminotransferase, subunit A, domain 2"/>
    <property type="match status" value="1"/>
</dbReference>
<organism evidence="2 3">
    <name type="scientific">Roridomyces roridus</name>
    <dbReference type="NCBI Taxonomy" id="1738132"/>
    <lineage>
        <taxon>Eukaryota</taxon>
        <taxon>Fungi</taxon>
        <taxon>Dikarya</taxon>
        <taxon>Basidiomycota</taxon>
        <taxon>Agaricomycotina</taxon>
        <taxon>Agaricomycetes</taxon>
        <taxon>Agaricomycetidae</taxon>
        <taxon>Agaricales</taxon>
        <taxon>Marasmiineae</taxon>
        <taxon>Mycenaceae</taxon>
        <taxon>Roridomyces</taxon>
    </lineage>
</organism>
<accession>A0AAD7AZS7</accession>
<name>A0AAD7AZS7_9AGAR</name>
<dbReference type="InterPro" id="IPR036038">
    <property type="entry name" value="Aminotransferase-like"/>
</dbReference>
<dbReference type="AlphaFoldDB" id="A0AAD7AZS7"/>
<dbReference type="PANTHER" id="PTHR42743:SF11">
    <property type="entry name" value="AMINODEOXYCHORISMATE LYASE"/>
    <property type="match status" value="1"/>
</dbReference>
<keyword evidence="2" id="KW-0808">Transferase</keyword>
<evidence type="ECO:0000313" key="3">
    <source>
        <dbReference type="Proteomes" id="UP001221142"/>
    </source>
</evidence>
<dbReference type="Pfam" id="PF01063">
    <property type="entry name" value="Aminotran_4"/>
    <property type="match status" value="1"/>
</dbReference>
<reference evidence="2" key="1">
    <citation type="submission" date="2023-03" db="EMBL/GenBank/DDBJ databases">
        <title>Massive genome expansion in bonnet fungi (Mycena s.s.) driven by repeated elements and novel gene families across ecological guilds.</title>
        <authorList>
            <consortium name="Lawrence Berkeley National Laboratory"/>
            <person name="Harder C.B."/>
            <person name="Miyauchi S."/>
            <person name="Viragh M."/>
            <person name="Kuo A."/>
            <person name="Thoen E."/>
            <person name="Andreopoulos B."/>
            <person name="Lu D."/>
            <person name="Skrede I."/>
            <person name="Drula E."/>
            <person name="Henrissat B."/>
            <person name="Morin E."/>
            <person name="Kohler A."/>
            <person name="Barry K."/>
            <person name="LaButti K."/>
            <person name="Morin E."/>
            <person name="Salamov A."/>
            <person name="Lipzen A."/>
            <person name="Mereny Z."/>
            <person name="Hegedus B."/>
            <person name="Baldrian P."/>
            <person name="Stursova M."/>
            <person name="Weitz H."/>
            <person name="Taylor A."/>
            <person name="Grigoriev I.V."/>
            <person name="Nagy L.G."/>
            <person name="Martin F."/>
            <person name="Kauserud H."/>
        </authorList>
    </citation>
    <scope>NUCLEOTIDE SEQUENCE</scope>
    <source>
        <strain evidence="2">9284</strain>
    </source>
</reference>
<sequence>MTPYIAGDDVPPLHDLAGKIWIDGNIVAGSEANVHVLGHSSQYGETIFEGIRIYNGNPFLVEDHIERLFAGMAAYQYPYIPFTLAQISQACVAVAAANGLTEGYIRPIAYLGSEDILVAGSRCKVHIAIAAVPLASVLDGDQALMLATQRRASARCMLVHTKSAAMFAAGRLAKLEALRRNFTDALFLDEMDRIADSTVTNIFFVAGHVLYTPPAENILPGITQRVVFKLATILGFRVVIEHIMLDELGRFTEAFVCGTAAEIQVVTRIEQHIYARGPVAALIIAAYVELVLKSPAEVDRVLNEGVRAKM</sequence>
<keyword evidence="3" id="KW-1185">Reference proteome</keyword>
<dbReference type="SUPFAM" id="SSF56752">
    <property type="entry name" value="D-aminoacid aminotransferase-like PLP-dependent enzymes"/>
    <property type="match status" value="1"/>
</dbReference>
<protein>
    <submittedName>
        <fullName evidence="2">Branched-chain amino acid transferase</fullName>
    </submittedName>
</protein>
<dbReference type="InterPro" id="IPR001544">
    <property type="entry name" value="Aminotrans_IV"/>
</dbReference>
<dbReference type="GO" id="GO:0046394">
    <property type="term" value="P:carboxylic acid biosynthetic process"/>
    <property type="evidence" value="ECO:0007669"/>
    <property type="project" value="UniProtKB-ARBA"/>
</dbReference>
<dbReference type="InterPro" id="IPR043131">
    <property type="entry name" value="BCAT-like_N"/>
</dbReference>
<gene>
    <name evidence="2" type="ORF">FB45DRAFT_493259</name>
</gene>
<dbReference type="Proteomes" id="UP001221142">
    <property type="component" value="Unassembled WGS sequence"/>
</dbReference>
<dbReference type="InterPro" id="IPR050571">
    <property type="entry name" value="Class-IV_PLP-Dep_Aminotrnsfr"/>
</dbReference>
<evidence type="ECO:0000313" key="2">
    <source>
        <dbReference type="EMBL" id="KAJ7605216.1"/>
    </source>
</evidence>
<dbReference type="CDD" id="cd00449">
    <property type="entry name" value="PLPDE_IV"/>
    <property type="match status" value="1"/>
</dbReference>
<dbReference type="EMBL" id="JARKIF010000079">
    <property type="protein sequence ID" value="KAJ7605216.1"/>
    <property type="molecule type" value="Genomic_DNA"/>
</dbReference>
<dbReference type="PANTHER" id="PTHR42743">
    <property type="entry name" value="AMINO-ACID AMINOTRANSFERASE"/>
    <property type="match status" value="1"/>
</dbReference>
<comment type="caution">
    <text evidence="2">The sequence shown here is derived from an EMBL/GenBank/DDBJ whole genome shotgun (WGS) entry which is preliminary data.</text>
</comment>
<comment type="similarity">
    <text evidence="1">Belongs to the class-IV pyridoxal-phosphate-dependent aminotransferase family.</text>
</comment>